<dbReference type="PANTHER" id="PTHR43214">
    <property type="entry name" value="TWO-COMPONENT RESPONSE REGULATOR"/>
    <property type="match status" value="1"/>
</dbReference>
<evidence type="ECO:0000256" key="1">
    <source>
        <dbReference type="ARBA" id="ARBA00023015"/>
    </source>
</evidence>
<feature type="domain" description="HTH luxR-type" evidence="4">
    <location>
        <begin position="150"/>
        <end position="215"/>
    </location>
</feature>
<dbReference type="OrthoDB" id="2567653at2"/>
<sequence>MKLPLKTAIVDRNLSLVNQTHLFLKSSPIDIDVQYSVYIENEIFSLDDLAACDLDLIIMSNTNLSALKMLRKYLQQQHLLTGQESPMVMIFDDTVVNIQRIHLMWEISNSIILNRRKEDLLLAIQTLANGGFYYSKEFSGYNESKGYFRNNVNKLPLTKTEISVVKELIRDKTNQEIANTLYMSRRTVEYHITSCIQKFEVNSRVGLAVKALSIIERDSYDSLMNELVK</sequence>
<reference evidence="6" key="1">
    <citation type="submission" date="2016-01" db="EMBL/GenBank/DDBJ databases">
        <title>Whole genome sequencing of Bhargavaea cecembensis T14.</title>
        <authorList>
            <person name="Hong K.W."/>
        </authorList>
    </citation>
    <scope>NUCLEOTIDE SEQUENCE [LARGE SCALE GENOMIC DNA]</scope>
    <source>
        <strain evidence="6">M19</strain>
    </source>
</reference>
<evidence type="ECO:0000313" key="6">
    <source>
        <dbReference type="Proteomes" id="UP000076510"/>
    </source>
</evidence>
<proteinExistence type="predicted"/>
<dbReference type="GO" id="GO:0006355">
    <property type="term" value="P:regulation of DNA-templated transcription"/>
    <property type="evidence" value="ECO:0007669"/>
    <property type="project" value="InterPro"/>
</dbReference>
<keyword evidence="2" id="KW-0238">DNA-binding</keyword>
<keyword evidence="3" id="KW-0804">Transcription</keyword>
<dbReference type="InterPro" id="IPR016032">
    <property type="entry name" value="Sig_transdc_resp-reg_C-effctor"/>
</dbReference>
<comment type="caution">
    <text evidence="5">The sequence shown here is derived from an EMBL/GenBank/DDBJ whole genome shotgun (WGS) entry which is preliminary data.</text>
</comment>
<dbReference type="InterPro" id="IPR000792">
    <property type="entry name" value="Tscrpt_reg_LuxR_C"/>
</dbReference>
<dbReference type="PROSITE" id="PS50043">
    <property type="entry name" value="HTH_LUXR_2"/>
    <property type="match status" value="1"/>
</dbReference>
<dbReference type="Pfam" id="PF00196">
    <property type="entry name" value="GerE"/>
    <property type="match status" value="1"/>
</dbReference>
<dbReference type="Proteomes" id="UP000076510">
    <property type="component" value="Unassembled WGS sequence"/>
</dbReference>
<organism evidence="5 6">
    <name type="scientific">Rossellomorea marisflavi</name>
    <dbReference type="NCBI Taxonomy" id="189381"/>
    <lineage>
        <taxon>Bacteria</taxon>
        <taxon>Bacillati</taxon>
        <taxon>Bacillota</taxon>
        <taxon>Bacilli</taxon>
        <taxon>Bacillales</taxon>
        <taxon>Bacillaceae</taxon>
        <taxon>Rossellomorea</taxon>
    </lineage>
</organism>
<dbReference type="PRINTS" id="PR00038">
    <property type="entry name" value="HTHLUXR"/>
</dbReference>
<dbReference type="AlphaFoldDB" id="A0A165L3Q5"/>
<dbReference type="Gene3D" id="3.40.50.2300">
    <property type="match status" value="1"/>
</dbReference>
<dbReference type="InterPro" id="IPR039420">
    <property type="entry name" value="WalR-like"/>
</dbReference>
<dbReference type="EMBL" id="LQQY01000009">
    <property type="protein sequence ID" value="KZE50919.1"/>
    <property type="molecule type" value="Genomic_DNA"/>
</dbReference>
<accession>A0A165L3Q5</accession>
<dbReference type="CDD" id="cd06170">
    <property type="entry name" value="LuxR_C_like"/>
    <property type="match status" value="1"/>
</dbReference>
<dbReference type="GO" id="GO:0003677">
    <property type="term" value="F:DNA binding"/>
    <property type="evidence" value="ECO:0007669"/>
    <property type="project" value="UniProtKB-KW"/>
</dbReference>
<name>A0A165L3Q5_9BACI</name>
<dbReference type="RefSeq" id="WP_063190879.1">
    <property type="nucleotide sequence ID" value="NZ_CP085398.1"/>
</dbReference>
<evidence type="ECO:0000256" key="3">
    <source>
        <dbReference type="ARBA" id="ARBA00023163"/>
    </source>
</evidence>
<evidence type="ECO:0000313" key="5">
    <source>
        <dbReference type="EMBL" id="KZE50919.1"/>
    </source>
</evidence>
<dbReference type="SUPFAM" id="SSF46894">
    <property type="entry name" value="C-terminal effector domain of the bipartite response regulators"/>
    <property type="match status" value="1"/>
</dbReference>
<evidence type="ECO:0000259" key="4">
    <source>
        <dbReference type="PROSITE" id="PS50043"/>
    </source>
</evidence>
<keyword evidence="1" id="KW-0805">Transcription regulation</keyword>
<evidence type="ECO:0000256" key="2">
    <source>
        <dbReference type="ARBA" id="ARBA00023125"/>
    </source>
</evidence>
<protein>
    <recommendedName>
        <fullName evidence="4">HTH luxR-type domain-containing protein</fullName>
    </recommendedName>
</protein>
<gene>
    <name evidence="5" type="ORF">AV649_16225</name>
</gene>
<dbReference type="PANTHER" id="PTHR43214:SF43">
    <property type="entry name" value="TWO-COMPONENT RESPONSE REGULATOR"/>
    <property type="match status" value="1"/>
</dbReference>
<dbReference type="SMART" id="SM00421">
    <property type="entry name" value="HTH_LUXR"/>
    <property type="match status" value="1"/>
</dbReference>